<comment type="similarity">
    <text evidence="3">Belongs to the methyl-accepting chemotaxis (MCP) protein family.</text>
</comment>
<dbReference type="Pfam" id="PF00015">
    <property type="entry name" value="MCPsignal"/>
    <property type="match status" value="1"/>
</dbReference>
<dbReference type="PANTHER" id="PTHR43531">
    <property type="entry name" value="PROTEIN ICFG"/>
    <property type="match status" value="1"/>
</dbReference>
<keyword evidence="7" id="KW-0472">Membrane</keyword>
<dbReference type="GO" id="GO:0005886">
    <property type="term" value="C:plasma membrane"/>
    <property type="evidence" value="ECO:0007669"/>
    <property type="project" value="TreeGrafter"/>
</dbReference>
<sequence length="670" mass="71329">MATSRKLSFQARIILRLGTVLAVVLVLLLGLRLWSQLSTLVTDREELVRLQTARYAKEVERIMDSAATTARGMAAALYALQRDGRADRVTANHIVRGGVESNPLIIGGSTAWEPNAFDGRDAEFVNADPTHDETGRLIPYWYRSGDRIAADKLVDYEKPGAGDWYLLPRQTRRPTVVEPYFYPIEGKDVLMTTFSQPIVHEGRFVGLTTVDIPLDGLSQRIAEHKLFETGYLTLASPTGVVVADPNPSRNGKSLADVGFAAEVVEAARQAQPAILRVGATVYVVEPITLADTGVRWAVVGQVPRAELTAAAWHEVWRGAALGLLAMVVVLAVMAWELRRRVLGPLGDDPAAVVQHVRRVAAGDLTGADWQQHRVPNGSVVEAVWQMEQRLADAMAHIRDAAQQVATASAEIAQGNRDLSNRTESAASSLQQTAASMEHLTDSVRHSAQSAQSADQLARQATAAAQRGADTVRQVVDSMRGIEASSRRIADIIQVIDGIAFQTNILALNAAVEAARAGEAGRGFAVVAGEVRALAQRSAEAAKQIKGLIEDSVACVQQGASLVESAGQAVEAMEQSIARVAGLIADVTHAAAEQSDNIGQINAAVSQLDQVTQQNAALVEQATAAAESLRQQAQAMLDIVAQFQLPATAQGGSTATLPAPAAAALTLTSRA</sequence>
<dbReference type="CDD" id="cd12913">
    <property type="entry name" value="PDC1_MCP_like"/>
    <property type="match status" value="1"/>
</dbReference>
<evidence type="ECO:0000256" key="5">
    <source>
        <dbReference type="SAM" id="Coils"/>
    </source>
</evidence>
<evidence type="ECO:0000256" key="4">
    <source>
        <dbReference type="PROSITE-ProRule" id="PRU00284"/>
    </source>
</evidence>
<evidence type="ECO:0000256" key="2">
    <source>
        <dbReference type="ARBA" id="ARBA00022481"/>
    </source>
</evidence>
<dbReference type="Proteomes" id="UP000317763">
    <property type="component" value="Unassembled WGS sequence"/>
</dbReference>
<dbReference type="SUPFAM" id="SSF58104">
    <property type="entry name" value="Methyl-accepting chemotaxis protein (MCP) signaling domain"/>
    <property type="match status" value="1"/>
</dbReference>
<comment type="subcellular location">
    <subcellularLocation>
        <location evidence="1">Membrane</location>
    </subcellularLocation>
</comment>
<keyword evidence="10" id="KW-1185">Reference proteome</keyword>
<organism evidence="9 10">
    <name type="scientific">Tepidimonas taiwanensis</name>
    <dbReference type="NCBI Taxonomy" id="307486"/>
    <lineage>
        <taxon>Bacteria</taxon>
        <taxon>Pseudomonadati</taxon>
        <taxon>Pseudomonadota</taxon>
        <taxon>Betaproteobacteria</taxon>
        <taxon>Burkholderiales</taxon>
        <taxon>Tepidimonas</taxon>
    </lineage>
</organism>
<dbReference type="AlphaFoldDB" id="A0A554X468"/>
<protein>
    <submittedName>
        <fullName evidence="9">Methyl-accepting chemotaxis protein II</fullName>
    </submittedName>
</protein>
<dbReference type="GO" id="GO:0007165">
    <property type="term" value="P:signal transduction"/>
    <property type="evidence" value="ECO:0007669"/>
    <property type="project" value="UniProtKB-KW"/>
</dbReference>
<keyword evidence="7" id="KW-0812">Transmembrane</keyword>
<dbReference type="OrthoDB" id="8576332at2"/>
<dbReference type="PANTHER" id="PTHR43531:SF14">
    <property type="entry name" value="METHYL-ACCEPTING CHEMOTAXIS PROTEIN I-RELATED"/>
    <property type="match status" value="1"/>
</dbReference>
<dbReference type="InterPro" id="IPR004089">
    <property type="entry name" value="MCPsignal_dom"/>
</dbReference>
<name>A0A554X468_9BURK</name>
<evidence type="ECO:0000313" key="10">
    <source>
        <dbReference type="Proteomes" id="UP000317763"/>
    </source>
</evidence>
<evidence type="ECO:0000259" key="8">
    <source>
        <dbReference type="PROSITE" id="PS50111"/>
    </source>
</evidence>
<evidence type="ECO:0000256" key="3">
    <source>
        <dbReference type="ARBA" id="ARBA00029447"/>
    </source>
</evidence>
<feature type="coiled-coil region" evidence="5">
    <location>
        <begin position="600"/>
        <end position="638"/>
    </location>
</feature>
<dbReference type="FunFam" id="1.10.287.950:FF:000001">
    <property type="entry name" value="Methyl-accepting chemotaxis sensory transducer"/>
    <property type="match status" value="1"/>
</dbReference>
<feature type="transmembrane region" description="Helical" evidence="7">
    <location>
        <begin position="13"/>
        <end position="34"/>
    </location>
</feature>
<evidence type="ECO:0000256" key="1">
    <source>
        <dbReference type="ARBA" id="ARBA00004370"/>
    </source>
</evidence>
<gene>
    <name evidence="9" type="primary">tar_2</name>
    <name evidence="9" type="ORF">Ttaiw_01862</name>
</gene>
<keyword evidence="7" id="KW-1133">Transmembrane helix</keyword>
<dbReference type="Pfam" id="PF22673">
    <property type="entry name" value="MCP-like_PDC_1"/>
    <property type="match status" value="1"/>
</dbReference>
<feature type="compositionally biased region" description="Low complexity" evidence="6">
    <location>
        <begin position="424"/>
        <end position="435"/>
    </location>
</feature>
<dbReference type="Gene3D" id="3.30.450.20">
    <property type="entry name" value="PAS domain"/>
    <property type="match status" value="2"/>
</dbReference>
<dbReference type="GO" id="GO:0004888">
    <property type="term" value="F:transmembrane signaling receptor activity"/>
    <property type="evidence" value="ECO:0007669"/>
    <property type="project" value="TreeGrafter"/>
</dbReference>
<dbReference type="RefSeq" id="WP_143898092.1">
    <property type="nucleotide sequence ID" value="NZ_VJOM01000021.1"/>
</dbReference>
<dbReference type="STRING" id="307486.GCA_000807215_02626"/>
<evidence type="ECO:0000256" key="6">
    <source>
        <dbReference type="SAM" id="MobiDB-lite"/>
    </source>
</evidence>
<evidence type="ECO:0000313" key="9">
    <source>
        <dbReference type="EMBL" id="TSE30605.1"/>
    </source>
</evidence>
<dbReference type="EMBL" id="VJOM01000021">
    <property type="protein sequence ID" value="TSE30605.1"/>
    <property type="molecule type" value="Genomic_DNA"/>
</dbReference>
<dbReference type="InterPro" id="IPR051310">
    <property type="entry name" value="MCP_chemotaxis"/>
</dbReference>
<comment type="caution">
    <text evidence="9">The sequence shown here is derived from an EMBL/GenBank/DDBJ whole genome shotgun (WGS) entry which is preliminary data.</text>
</comment>
<dbReference type="GO" id="GO:0006935">
    <property type="term" value="P:chemotaxis"/>
    <property type="evidence" value="ECO:0007669"/>
    <property type="project" value="TreeGrafter"/>
</dbReference>
<feature type="compositionally biased region" description="Low complexity" evidence="6">
    <location>
        <begin position="446"/>
        <end position="461"/>
    </location>
</feature>
<dbReference type="PROSITE" id="PS50111">
    <property type="entry name" value="CHEMOTAXIS_TRANSDUC_2"/>
    <property type="match status" value="1"/>
</dbReference>
<accession>A0A554X468</accession>
<keyword evidence="5" id="KW-0175">Coiled coil</keyword>
<reference evidence="9 10" key="1">
    <citation type="submission" date="2019-07" db="EMBL/GenBank/DDBJ databases">
        <title>Tepidimonas taiwanensis I1-1 draft genome.</title>
        <authorList>
            <person name="Da Costa M.S."/>
            <person name="Froufe H.J.C."/>
            <person name="Egas C."/>
            <person name="Albuquerque L."/>
        </authorList>
    </citation>
    <scope>NUCLEOTIDE SEQUENCE [LARGE SCALE GENOMIC DNA]</scope>
    <source>
        <strain evidence="9 10">I1-1</strain>
    </source>
</reference>
<keyword evidence="4" id="KW-0807">Transducer</keyword>
<feature type="region of interest" description="Disordered" evidence="6">
    <location>
        <begin position="414"/>
        <end position="461"/>
    </location>
</feature>
<keyword evidence="2" id="KW-0488">Methylation</keyword>
<dbReference type="Gene3D" id="1.10.287.950">
    <property type="entry name" value="Methyl-accepting chemotaxis protein"/>
    <property type="match status" value="1"/>
</dbReference>
<dbReference type="SMART" id="SM00283">
    <property type="entry name" value="MA"/>
    <property type="match status" value="1"/>
</dbReference>
<proteinExistence type="inferred from homology"/>
<dbReference type="CDD" id="cd11386">
    <property type="entry name" value="MCP_signal"/>
    <property type="match status" value="1"/>
</dbReference>
<evidence type="ECO:0000256" key="7">
    <source>
        <dbReference type="SAM" id="Phobius"/>
    </source>
</evidence>
<feature type="domain" description="Methyl-accepting transducer" evidence="8">
    <location>
        <begin position="400"/>
        <end position="629"/>
    </location>
</feature>